<evidence type="ECO:0000313" key="2">
    <source>
        <dbReference type="Proteomes" id="UP000244336"/>
    </source>
</evidence>
<organism evidence="1 2">
    <name type="scientific">Panicum hallii var. hallii</name>
    <dbReference type="NCBI Taxonomy" id="1504633"/>
    <lineage>
        <taxon>Eukaryota</taxon>
        <taxon>Viridiplantae</taxon>
        <taxon>Streptophyta</taxon>
        <taxon>Embryophyta</taxon>
        <taxon>Tracheophyta</taxon>
        <taxon>Spermatophyta</taxon>
        <taxon>Magnoliopsida</taxon>
        <taxon>Liliopsida</taxon>
        <taxon>Poales</taxon>
        <taxon>Poaceae</taxon>
        <taxon>PACMAD clade</taxon>
        <taxon>Panicoideae</taxon>
        <taxon>Panicodae</taxon>
        <taxon>Paniceae</taxon>
        <taxon>Panicinae</taxon>
        <taxon>Panicum</taxon>
        <taxon>Panicum sect. Panicum</taxon>
    </lineage>
</organism>
<protein>
    <submittedName>
        <fullName evidence="1">Uncharacterized protein</fullName>
    </submittedName>
</protein>
<evidence type="ECO:0000313" key="1">
    <source>
        <dbReference type="EMBL" id="PUZ39754.1"/>
    </source>
</evidence>
<dbReference type="EMBL" id="CM009757">
    <property type="protein sequence ID" value="PUZ39754.1"/>
    <property type="molecule type" value="Genomic_DNA"/>
</dbReference>
<dbReference type="Proteomes" id="UP000244336">
    <property type="component" value="Chromosome 9"/>
</dbReference>
<gene>
    <name evidence="1" type="ORF">GQ55_9G363400</name>
</gene>
<name>A0A2T7C8V0_9POAL</name>
<keyword evidence="2" id="KW-1185">Reference proteome</keyword>
<accession>A0A2T7C8V0</accession>
<reference evidence="1 2" key="1">
    <citation type="submission" date="2018-04" db="EMBL/GenBank/DDBJ databases">
        <title>WGS assembly of Panicum hallii var. hallii HAL2.</title>
        <authorList>
            <person name="Lovell J."/>
            <person name="Jenkins J."/>
            <person name="Lowry D."/>
            <person name="Mamidi S."/>
            <person name="Sreedasyam A."/>
            <person name="Weng X."/>
            <person name="Barry K."/>
            <person name="Bonette J."/>
            <person name="Campitelli B."/>
            <person name="Daum C."/>
            <person name="Gordon S."/>
            <person name="Gould B."/>
            <person name="Lipzen A."/>
            <person name="MacQueen A."/>
            <person name="Palacio-Mejia J."/>
            <person name="Plott C."/>
            <person name="Shakirov E."/>
            <person name="Shu S."/>
            <person name="Yoshinaga Y."/>
            <person name="Zane M."/>
            <person name="Rokhsar D."/>
            <person name="Grimwood J."/>
            <person name="Schmutz J."/>
            <person name="Juenger T."/>
        </authorList>
    </citation>
    <scope>NUCLEOTIDE SEQUENCE [LARGE SCALE GENOMIC DNA]</scope>
    <source>
        <strain evidence="2">cv. HAL2</strain>
    </source>
</reference>
<sequence length="45" mass="5437">MEWVIELRVKNGGIHHERVFFKCPRNIENESMAIIYRPCYTGRRS</sequence>
<dbReference type="Gramene" id="PUZ39754">
    <property type="protein sequence ID" value="PUZ39754"/>
    <property type="gene ID" value="GQ55_9G363400"/>
</dbReference>
<dbReference type="AlphaFoldDB" id="A0A2T7C8V0"/>
<proteinExistence type="predicted"/>